<dbReference type="AlphaFoldDB" id="A0A939QJF7"/>
<keyword evidence="4 8" id="KW-0378">Hydrolase</keyword>
<keyword evidence="5" id="KW-0326">Glycosidase</keyword>
<comment type="catalytic activity">
    <reaction evidence="1">
        <text>Hydrolysis of terminal non-reducing N-acetyl-D-hexosamine residues in N-acetyl-beta-D-hexosaminides.</text>
        <dbReference type="EC" id="3.2.1.52"/>
    </reaction>
</comment>
<evidence type="ECO:0000256" key="3">
    <source>
        <dbReference type="ARBA" id="ARBA00012663"/>
    </source>
</evidence>
<feature type="chain" id="PRO_5037873349" description="beta-N-acetylhexosaminidase" evidence="6">
    <location>
        <begin position="32"/>
        <end position="386"/>
    </location>
</feature>
<evidence type="ECO:0000313" key="9">
    <source>
        <dbReference type="Proteomes" id="UP000680132"/>
    </source>
</evidence>
<dbReference type="SUPFAM" id="SSF51445">
    <property type="entry name" value="(Trans)glycosidases"/>
    <property type="match status" value="1"/>
</dbReference>
<keyword evidence="9" id="KW-1185">Reference proteome</keyword>
<protein>
    <recommendedName>
        <fullName evidence="3">beta-N-acetylhexosaminidase</fullName>
        <ecNumber evidence="3">3.2.1.52</ecNumber>
    </recommendedName>
</protein>
<organism evidence="8 9">
    <name type="scientific">Microbacterium stercoris</name>
    <dbReference type="NCBI Taxonomy" id="2820289"/>
    <lineage>
        <taxon>Bacteria</taxon>
        <taxon>Bacillati</taxon>
        <taxon>Actinomycetota</taxon>
        <taxon>Actinomycetes</taxon>
        <taxon>Micrococcales</taxon>
        <taxon>Microbacteriaceae</taxon>
        <taxon>Microbacterium</taxon>
    </lineage>
</organism>
<evidence type="ECO:0000256" key="5">
    <source>
        <dbReference type="ARBA" id="ARBA00023295"/>
    </source>
</evidence>
<dbReference type="GO" id="GO:0005975">
    <property type="term" value="P:carbohydrate metabolic process"/>
    <property type="evidence" value="ECO:0007669"/>
    <property type="project" value="InterPro"/>
</dbReference>
<dbReference type="EC" id="3.2.1.52" evidence="3"/>
<comment type="caution">
    <text evidence="8">The sequence shown here is derived from an EMBL/GenBank/DDBJ whole genome shotgun (WGS) entry which is preliminary data.</text>
</comment>
<dbReference type="RefSeq" id="WP_208503710.1">
    <property type="nucleotide sequence ID" value="NZ_JAGFOA010000004.1"/>
</dbReference>
<dbReference type="PANTHER" id="PTHR30480">
    <property type="entry name" value="BETA-HEXOSAMINIDASE-RELATED"/>
    <property type="match status" value="1"/>
</dbReference>
<dbReference type="InterPro" id="IPR036962">
    <property type="entry name" value="Glyco_hydro_3_N_sf"/>
</dbReference>
<dbReference type="Gene3D" id="3.20.20.300">
    <property type="entry name" value="Glycoside hydrolase, family 3, N-terminal domain"/>
    <property type="match status" value="1"/>
</dbReference>
<reference evidence="8" key="1">
    <citation type="submission" date="2021-03" db="EMBL/GenBank/DDBJ databases">
        <title>Microbacterium sp. nov., a novel actinobacterium isolated from cow dung.</title>
        <authorList>
            <person name="Zhang L."/>
        </authorList>
    </citation>
    <scope>NUCLEOTIDE SEQUENCE</scope>
    <source>
        <strain evidence="8">NEAU-LLB</strain>
    </source>
</reference>
<evidence type="ECO:0000256" key="1">
    <source>
        <dbReference type="ARBA" id="ARBA00001231"/>
    </source>
</evidence>
<evidence type="ECO:0000256" key="2">
    <source>
        <dbReference type="ARBA" id="ARBA00005336"/>
    </source>
</evidence>
<keyword evidence="6" id="KW-0732">Signal</keyword>
<dbReference type="InterPro" id="IPR050226">
    <property type="entry name" value="NagZ_Beta-hexosaminidase"/>
</dbReference>
<sequence>MSLSGRGRSAWLAAALAGLVLVLGAPQGATASATAEAAPATRGEVAAALAEEIVDDLSIEERAATVVMGSTAGTDPSTLASYLHDGGLGGFILMGSNVPPSEPALRALTNAMHGDADALPPLLATDQEGGIVSRLRWDDGPAGAALQALPPAKTEAAFEARGRLLERGGVDVNFGIVADVGTATSGFIRSRTLGADATSAAERVAAAVEGERHHVLSTLKHFPGHGAAAGDSHHTIPQTDMGLDEWRASHAPPFAAGIDSGAELVMSGHLRFTDVSEEPASLSPEWYDILRDELGFEGVAVTDDLGMLLASGERKYADPVRNAVMAISAGADLALMVAGSDVATARAMAAGIASEVEPARLEEAATRVVTLRVLASGLLDDPVFED</sequence>
<evidence type="ECO:0000256" key="4">
    <source>
        <dbReference type="ARBA" id="ARBA00022801"/>
    </source>
</evidence>
<feature type="signal peptide" evidence="6">
    <location>
        <begin position="1"/>
        <end position="31"/>
    </location>
</feature>
<dbReference type="Proteomes" id="UP000680132">
    <property type="component" value="Unassembled WGS sequence"/>
</dbReference>
<dbReference type="PANTHER" id="PTHR30480:SF13">
    <property type="entry name" value="BETA-HEXOSAMINIDASE"/>
    <property type="match status" value="1"/>
</dbReference>
<dbReference type="GO" id="GO:0004563">
    <property type="term" value="F:beta-N-acetylhexosaminidase activity"/>
    <property type="evidence" value="ECO:0007669"/>
    <property type="project" value="UniProtKB-EC"/>
</dbReference>
<dbReference type="InterPro" id="IPR001764">
    <property type="entry name" value="Glyco_hydro_3_N"/>
</dbReference>
<dbReference type="InterPro" id="IPR017853">
    <property type="entry name" value="GH"/>
</dbReference>
<evidence type="ECO:0000259" key="7">
    <source>
        <dbReference type="Pfam" id="PF00933"/>
    </source>
</evidence>
<proteinExistence type="inferred from homology"/>
<evidence type="ECO:0000256" key="6">
    <source>
        <dbReference type="SAM" id="SignalP"/>
    </source>
</evidence>
<evidence type="ECO:0000313" key="8">
    <source>
        <dbReference type="EMBL" id="MBO3664023.1"/>
    </source>
</evidence>
<name>A0A939QJF7_9MICO</name>
<dbReference type="Pfam" id="PF00933">
    <property type="entry name" value="Glyco_hydro_3"/>
    <property type="match status" value="1"/>
</dbReference>
<dbReference type="GO" id="GO:0009254">
    <property type="term" value="P:peptidoglycan turnover"/>
    <property type="evidence" value="ECO:0007669"/>
    <property type="project" value="TreeGrafter"/>
</dbReference>
<dbReference type="EMBL" id="JAGFOA010000004">
    <property type="protein sequence ID" value="MBO3664023.1"/>
    <property type="molecule type" value="Genomic_DNA"/>
</dbReference>
<accession>A0A939QJF7</accession>
<comment type="similarity">
    <text evidence="2">Belongs to the glycosyl hydrolase 3 family.</text>
</comment>
<feature type="domain" description="Glycoside hydrolase family 3 N-terminal" evidence="7">
    <location>
        <begin position="75"/>
        <end position="371"/>
    </location>
</feature>
<gene>
    <name evidence="8" type="ORF">J5V96_10920</name>
</gene>